<dbReference type="Proteomes" id="UP000521017">
    <property type="component" value="Unassembled WGS sequence"/>
</dbReference>
<evidence type="ECO:0000313" key="1">
    <source>
        <dbReference type="EMBL" id="MBB6502389.1"/>
    </source>
</evidence>
<evidence type="ECO:0000313" key="2">
    <source>
        <dbReference type="Proteomes" id="UP000521017"/>
    </source>
</evidence>
<sequence>MLPPQPLLFTWPFFCNISLSKNIFFEKIPFFNSSNPITNDSKHWKEAKSNSQYTLH</sequence>
<name>A0A7X0J834_9SPHI</name>
<proteinExistence type="predicted"/>
<protein>
    <submittedName>
        <fullName evidence="1">Uncharacterized protein</fullName>
    </submittedName>
</protein>
<dbReference type="EMBL" id="JACHCC010000013">
    <property type="protein sequence ID" value="MBB6502389.1"/>
    <property type="molecule type" value="Genomic_DNA"/>
</dbReference>
<organism evidence="1 2">
    <name type="scientific">Pedobacter cryoconitis</name>
    <dbReference type="NCBI Taxonomy" id="188932"/>
    <lineage>
        <taxon>Bacteria</taxon>
        <taxon>Pseudomonadati</taxon>
        <taxon>Bacteroidota</taxon>
        <taxon>Sphingobacteriia</taxon>
        <taxon>Sphingobacteriales</taxon>
        <taxon>Sphingobacteriaceae</taxon>
        <taxon>Pedobacter</taxon>
    </lineage>
</organism>
<dbReference type="AlphaFoldDB" id="A0A7X0J834"/>
<accession>A0A7X0J834</accession>
<gene>
    <name evidence="1" type="ORF">HDF25_004568</name>
</gene>
<comment type="caution">
    <text evidence="1">The sequence shown here is derived from an EMBL/GenBank/DDBJ whole genome shotgun (WGS) entry which is preliminary data.</text>
</comment>
<reference evidence="1 2" key="1">
    <citation type="submission" date="2020-08" db="EMBL/GenBank/DDBJ databases">
        <title>Genomic Encyclopedia of Type Strains, Phase IV (KMG-V): Genome sequencing to study the core and pangenomes of soil and plant-associated prokaryotes.</title>
        <authorList>
            <person name="Whitman W."/>
        </authorList>
    </citation>
    <scope>NUCLEOTIDE SEQUENCE [LARGE SCALE GENOMIC DNA]</scope>
    <source>
        <strain evidence="1 2">M2T3</strain>
    </source>
</reference>